<feature type="domain" description="AB hydrolase-1" evidence="3">
    <location>
        <begin position="2"/>
        <end position="111"/>
    </location>
</feature>
<dbReference type="PANTHER" id="PTHR43194">
    <property type="entry name" value="HYDROLASE ALPHA/BETA FOLD FAMILY"/>
    <property type="match status" value="1"/>
</dbReference>
<keyword evidence="6" id="KW-1185">Reference proteome</keyword>
<evidence type="ECO:0000313" key="5">
    <source>
        <dbReference type="EMBL" id="MDR8019050.1"/>
    </source>
</evidence>
<dbReference type="Pfam" id="PF00561">
    <property type="entry name" value="Abhydrolase_1"/>
    <property type="match status" value="1"/>
</dbReference>
<evidence type="ECO:0000256" key="1">
    <source>
        <dbReference type="ARBA" id="ARBA00023015"/>
    </source>
</evidence>
<proteinExistence type="predicted"/>
<dbReference type="InterPro" id="IPR000073">
    <property type="entry name" value="AB_hydrolase_1"/>
</dbReference>
<protein>
    <submittedName>
        <fullName evidence="5">Alpha/beta fold hydrolase</fullName>
    </submittedName>
</protein>
<dbReference type="Pfam" id="PF13305">
    <property type="entry name" value="TetR_C_33"/>
    <property type="match status" value="1"/>
</dbReference>
<dbReference type="InterPro" id="IPR029058">
    <property type="entry name" value="AB_hydrolase_fold"/>
</dbReference>
<keyword evidence="5" id="KW-0378">Hydrolase</keyword>
<comment type="caution">
    <text evidence="5">The sequence shown here is derived from an EMBL/GenBank/DDBJ whole genome shotgun (WGS) entry which is preliminary data.</text>
</comment>
<evidence type="ECO:0000313" key="6">
    <source>
        <dbReference type="Proteomes" id="UP001251870"/>
    </source>
</evidence>
<gene>
    <name evidence="5" type="ORF">RIL96_05660</name>
</gene>
<dbReference type="Gene3D" id="1.10.357.10">
    <property type="entry name" value="Tetracycline Repressor, domain 2"/>
    <property type="match status" value="1"/>
</dbReference>
<dbReference type="PANTHER" id="PTHR43194:SF2">
    <property type="entry name" value="PEROXISOMAL MEMBRANE PROTEIN LPX1"/>
    <property type="match status" value="1"/>
</dbReference>
<keyword evidence="1" id="KW-0805">Transcription regulation</keyword>
<evidence type="ECO:0000259" key="3">
    <source>
        <dbReference type="Pfam" id="PF00561"/>
    </source>
</evidence>
<organism evidence="5 6">
    <name type="scientific">Nesterenkonia aerolata</name>
    <dbReference type="NCBI Taxonomy" id="3074079"/>
    <lineage>
        <taxon>Bacteria</taxon>
        <taxon>Bacillati</taxon>
        <taxon>Actinomycetota</taxon>
        <taxon>Actinomycetes</taxon>
        <taxon>Micrococcales</taxon>
        <taxon>Micrococcaceae</taxon>
        <taxon>Nesterenkonia</taxon>
    </lineage>
</organism>
<dbReference type="GO" id="GO:0016787">
    <property type="term" value="F:hydrolase activity"/>
    <property type="evidence" value="ECO:0007669"/>
    <property type="project" value="UniProtKB-KW"/>
</dbReference>
<dbReference type="SUPFAM" id="SSF53474">
    <property type="entry name" value="alpha/beta-Hydrolases"/>
    <property type="match status" value="1"/>
</dbReference>
<dbReference type="InterPro" id="IPR025996">
    <property type="entry name" value="MT1864/Rv1816-like_C"/>
</dbReference>
<dbReference type="Proteomes" id="UP001251870">
    <property type="component" value="Unassembled WGS sequence"/>
</dbReference>
<reference evidence="5 6" key="1">
    <citation type="submission" date="2023-09" db="EMBL/GenBank/DDBJ databases">
        <title>Description of three actinobacteria isolated from air of manufacturing shop in a pharmaceutical factory.</title>
        <authorList>
            <person name="Zhang D.-F."/>
        </authorList>
    </citation>
    <scope>NUCLEOTIDE SEQUENCE [LARGE SCALE GENOMIC DNA]</scope>
    <source>
        <strain evidence="5 6">LY-0111</strain>
    </source>
</reference>
<sequence>MLLSPGMGDLRRTFRNLIPGLVEAEYETITAELRGHGDSDASFAEYGDEATAEDLITLVEEIGTPAVLIDSSMSAAAAVIVAARRPELVRALVLTGHRPGDFEAHRTAVRASLRRPEYASAFSQTTRTSHREAEDLRIAVSVVAKRELLGVLTDTVTGRSGDDAVHRLSVAYREWALRNPGAYPYTLTAANPSSEADVEVSDQLVRVIAATLRGYALDADAEVHVIRRLRAILHGFVALELGGGFALPQDVDESFNQAVESFLTSLPT</sequence>
<name>A0ABU2DRQ6_9MICC</name>
<dbReference type="EMBL" id="JAVKGR010000004">
    <property type="protein sequence ID" value="MDR8019050.1"/>
    <property type="molecule type" value="Genomic_DNA"/>
</dbReference>
<evidence type="ECO:0000256" key="2">
    <source>
        <dbReference type="ARBA" id="ARBA00023163"/>
    </source>
</evidence>
<feature type="domain" description="HTH-type transcriptional regulator MT1864/Rv1816-like C-terminal" evidence="4">
    <location>
        <begin position="166"/>
        <end position="261"/>
    </location>
</feature>
<keyword evidence="2" id="KW-0804">Transcription</keyword>
<dbReference type="InterPro" id="IPR050228">
    <property type="entry name" value="Carboxylesterase_BioH"/>
</dbReference>
<accession>A0ABU2DRQ6</accession>
<evidence type="ECO:0000259" key="4">
    <source>
        <dbReference type="Pfam" id="PF13305"/>
    </source>
</evidence>
<dbReference type="Gene3D" id="3.40.50.1820">
    <property type="entry name" value="alpha/beta hydrolase"/>
    <property type="match status" value="1"/>
</dbReference>
<dbReference type="RefSeq" id="WP_310548045.1">
    <property type="nucleotide sequence ID" value="NZ_JAVKGR010000004.1"/>
</dbReference>